<evidence type="ECO:0000313" key="8">
    <source>
        <dbReference type="Proteomes" id="UP001139646"/>
    </source>
</evidence>
<organism evidence="7 8">
    <name type="scientific">Colwellia maritima</name>
    <dbReference type="NCBI Taxonomy" id="2912588"/>
    <lineage>
        <taxon>Bacteria</taxon>
        <taxon>Pseudomonadati</taxon>
        <taxon>Pseudomonadota</taxon>
        <taxon>Gammaproteobacteria</taxon>
        <taxon>Alteromonadales</taxon>
        <taxon>Colwelliaceae</taxon>
        <taxon>Colwellia</taxon>
    </lineage>
</organism>
<evidence type="ECO:0000256" key="3">
    <source>
        <dbReference type="ARBA" id="ARBA00022801"/>
    </source>
</evidence>
<evidence type="ECO:0000313" key="7">
    <source>
        <dbReference type="EMBL" id="MCI2283754.1"/>
    </source>
</evidence>
<sequence length="98" mass="11217">MANIWIKQKLIDEILADIEDYSPLETGGAFFGYHSKSSDVVITHLIPAGPNAKHKRYSFEPDQEFQLKLMEELYYEKNASVSYLGDWHSHPTNVSNLS</sequence>
<keyword evidence="5" id="KW-0482">Metalloprotease</keyword>
<keyword evidence="4" id="KW-0862">Zinc</keyword>
<gene>
    <name evidence="7" type="ORF">L3081_10515</name>
</gene>
<evidence type="ECO:0000259" key="6">
    <source>
        <dbReference type="Pfam" id="PF14464"/>
    </source>
</evidence>
<keyword evidence="1" id="KW-0645">Protease</keyword>
<evidence type="ECO:0000256" key="4">
    <source>
        <dbReference type="ARBA" id="ARBA00022833"/>
    </source>
</evidence>
<evidence type="ECO:0000256" key="1">
    <source>
        <dbReference type="ARBA" id="ARBA00022670"/>
    </source>
</evidence>
<keyword evidence="8" id="KW-1185">Reference proteome</keyword>
<evidence type="ECO:0000256" key="5">
    <source>
        <dbReference type="ARBA" id="ARBA00023049"/>
    </source>
</evidence>
<keyword evidence="3" id="KW-0378">Hydrolase</keyword>
<dbReference type="InterPro" id="IPR028090">
    <property type="entry name" value="JAB_dom_prok"/>
</dbReference>
<dbReference type="RefSeq" id="WP_242285941.1">
    <property type="nucleotide sequence ID" value="NZ_JAKKSL010000002.1"/>
</dbReference>
<accession>A0ABS9X0H6</accession>
<dbReference type="Pfam" id="PF14464">
    <property type="entry name" value="Prok-JAB"/>
    <property type="match status" value="1"/>
</dbReference>
<protein>
    <submittedName>
        <fullName evidence="7">Mov34/MPN/PAD-1 family protein</fullName>
    </submittedName>
</protein>
<dbReference type="EMBL" id="JAKKSL010000002">
    <property type="protein sequence ID" value="MCI2283754.1"/>
    <property type="molecule type" value="Genomic_DNA"/>
</dbReference>
<feature type="domain" description="JAB" evidence="6">
    <location>
        <begin position="8"/>
        <end position="93"/>
    </location>
</feature>
<proteinExistence type="predicted"/>
<comment type="caution">
    <text evidence="7">The sequence shown here is derived from an EMBL/GenBank/DDBJ whole genome shotgun (WGS) entry which is preliminary data.</text>
</comment>
<dbReference type="Gene3D" id="3.40.140.10">
    <property type="entry name" value="Cytidine Deaminase, domain 2"/>
    <property type="match status" value="1"/>
</dbReference>
<dbReference type="SUPFAM" id="SSF102712">
    <property type="entry name" value="JAB1/MPN domain"/>
    <property type="match status" value="1"/>
</dbReference>
<evidence type="ECO:0000256" key="2">
    <source>
        <dbReference type="ARBA" id="ARBA00022723"/>
    </source>
</evidence>
<reference evidence="7" key="1">
    <citation type="submission" date="2022-01" db="EMBL/GenBank/DDBJ databases">
        <title>Colwellia maritima, isolated from seawater.</title>
        <authorList>
            <person name="Kristyanto S."/>
            <person name="Jung J."/>
            <person name="Jeon C.O."/>
        </authorList>
    </citation>
    <scope>NUCLEOTIDE SEQUENCE</scope>
    <source>
        <strain evidence="7">MSW7</strain>
    </source>
</reference>
<keyword evidence="2" id="KW-0479">Metal-binding</keyword>
<name>A0ABS9X0H6_9GAMM</name>
<dbReference type="Proteomes" id="UP001139646">
    <property type="component" value="Unassembled WGS sequence"/>
</dbReference>